<dbReference type="Proteomes" id="UP001430584">
    <property type="component" value="Unassembled WGS sequence"/>
</dbReference>
<evidence type="ECO:0000259" key="3">
    <source>
        <dbReference type="Pfam" id="PF08028"/>
    </source>
</evidence>
<dbReference type="Gene3D" id="1.20.140.10">
    <property type="entry name" value="Butyryl-CoA Dehydrogenase, subunit A, domain 3"/>
    <property type="match status" value="1"/>
</dbReference>
<dbReference type="Pfam" id="PF08028">
    <property type="entry name" value="Acyl-CoA_dh_2"/>
    <property type="match status" value="1"/>
</dbReference>
<dbReference type="Gene3D" id="1.10.540.10">
    <property type="entry name" value="Acyl-CoA dehydrogenase/oxidase, N-terminal domain"/>
    <property type="match status" value="1"/>
</dbReference>
<dbReference type="PANTHER" id="PTHR43884">
    <property type="entry name" value="ACYL-COA DEHYDROGENASE"/>
    <property type="match status" value="1"/>
</dbReference>
<keyword evidence="5" id="KW-1185">Reference proteome</keyword>
<dbReference type="InterPro" id="IPR013786">
    <property type="entry name" value="AcylCoA_DH/ox_N"/>
</dbReference>
<dbReference type="GeneID" id="92009958"/>
<feature type="domain" description="Acyl-CoA dehydrogenase C-terminal" evidence="3">
    <location>
        <begin position="326"/>
        <end position="436"/>
    </location>
</feature>
<organism evidence="4 5">
    <name type="scientific">Diplodia seriata</name>
    <dbReference type="NCBI Taxonomy" id="420778"/>
    <lineage>
        <taxon>Eukaryota</taxon>
        <taxon>Fungi</taxon>
        <taxon>Dikarya</taxon>
        <taxon>Ascomycota</taxon>
        <taxon>Pezizomycotina</taxon>
        <taxon>Dothideomycetes</taxon>
        <taxon>Dothideomycetes incertae sedis</taxon>
        <taxon>Botryosphaeriales</taxon>
        <taxon>Botryosphaeriaceae</taxon>
        <taxon>Diplodia</taxon>
    </lineage>
</organism>
<dbReference type="InterPro" id="IPR009100">
    <property type="entry name" value="AcylCoA_DH/oxidase_NM_dom_sf"/>
</dbReference>
<evidence type="ECO:0008006" key="6">
    <source>
        <dbReference type="Google" id="ProtNLM"/>
    </source>
</evidence>
<reference evidence="4 5" key="1">
    <citation type="submission" date="2024-02" db="EMBL/GenBank/DDBJ databases">
        <title>De novo assembly and annotation of 12 fungi associated with fruit tree decline syndrome in Ontario, Canada.</title>
        <authorList>
            <person name="Sulman M."/>
            <person name="Ellouze W."/>
            <person name="Ilyukhin E."/>
        </authorList>
    </citation>
    <scope>NUCLEOTIDE SEQUENCE [LARGE SCALE GENOMIC DNA]</scope>
    <source>
        <strain evidence="4 5">FDS-637</strain>
    </source>
</reference>
<evidence type="ECO:0000256" key="1">
    <source>
        <dbReference type="ARBA" id="ARBA00023002"/>
    </source>
</evidence>
<dbReference type="SUPFAM" id="SSF56645">
    <property type="entry name" value="Acyl-CoA dehydrogenase NM domain-like"/>
    <property type="match status" value="1"/>
</dbReference>
<evidence type="ECO:0000313" key="5">
    <source>
        <dbReference type="Proteomes" id="UP001430584"/>
    </source>
</evidence>
<sequence length="462" mass="50111">MAATTNGSAVLAAIAHGTIPPPATDPIIYEEYRFRWASLPSTAEEWVARAAEVKEVLARDAVKRDRENKTPRAEIALLKHSGLLKVLGPLQYGGGGQPWSVGYRVIREVAKGDGSIGMLLGYHLLWSTTANVVGTAEQAEALQEYIVGNNLFLGGAVNPRDNDLKVTSEGDSIVFSGFKNFNTGGVVSDLTVLEGVLDGTDDHIFTVVRTQQPGIQFAHNWDNIGLRLTESGSVRIDNVVVPWSDALGWDGLTRRPDPSVLGIPYASLLLPTIQLVFSNFYLGIAQGALDFAAAYTRKSTRAWPHITHAAGDPPKASPLDEFYVLERYGNFHAHLAGADALADRAGAAAAALYAAYNHRHIATDASLPLLHRDNRGELSARQRGEFAELVASVKVVTTDVGLSVTNGVFEVTGSRATAAGVGLDRFWRDVRTHTLHDPVAYKKRELGRWVLLDEVPEVTWYT</sequence>
<name>A0ABR3CHM4_9PEZI</name>
<keyword evidence="1" id="KW-0560">Oxidoreductase</keyword>
<dbReference type="InterPro" id="IPR013107">
    <property type="entry name" value="Acyl-CoA_DH_C"/>
</dbReference>
<evidence type="ECO:0000313" key="4">
    <source>
        <dbReference type="EMBL" id="KAL0260127.1"/>
    </source>
</evidence>
<dbReference type="InterPro" id="IPR046373">
    <property type="entry name" value="Acyl-CoA_Oxase/DH_mid-dom_sf"/>
</dbReference>
<comment type="caution">
    <text evidence="4">The sequence shown here is derived from an EMBL/GenBank/DDBJ whole genome shotgun (WGS) entry which is preliminary data.</text>
</comment>
<proteinExistence type="predicted"/>
<dbReference type="Gene3D" id="2.40.110.10">
    <property type="entry name" value="Butyryl-CoA Dehydrogenase, subunit A, domain 2"/>
    <property type="match status" value="1"/>
</dbReference>
<dbReference type="InterPro" id="IPR036250">
    <property type="entry name" value="AcylCo_DH-like_C"/>
</dbReference>
<dbReference type="PANTHER" id="PTHR43884:SF12">
    <property type="entry name" value="ISOVALERYL-COA DEHYDROGENASE, MITOCHONDRIAL-RELATED"/>
    <property type="match status" value="1"/>
</dbReference>
<dbReference type="SUPFAM" id="SSF47203">
    <property type="entry name" value="Acyl-CoA dehydrogenase C-terminal domain-like"/>
    <property type="match status" value="1"/>
</dbReference>
<evidence type="ECO:0000259" key="2">
    <source>
        <dbReference type="Pfam" id="PF02771"/>
    </source>
</evidence>
<gene>
    <name evidence="4" type="ORF">SLS55_005873</name>
</gene>
<feature type="domain" description="Acyl-CoA dehydrogenase/oxidase N-terminal" evidence="2">
    <location>
        <begin position="53"/>
        <end position="141"/>
    </location>
</feature>
<accession>A0ABR3CHM4</accession>
<dbReference type="InterPro" id="IPR037069">
    <property type="entry name" value="AcylCoA_DH/ox_N_sf"/>
</dbReference>
<dbReference type="Pfam" id="PF02771">
    <property type="entry name" value="Acyl-CoA_dh_N"/>
    <property type="match status" value="1"/>
</dbReference>
<protein>
    <recommendedName>
        <fullName evidence="6">Thermophilic desulfurizing enzyme family protein</fullName>
    </recommendedName>
</protein>
<dbReference type="RefSeq" id="XP_066633156.1">
    <property type="nucleotide sequence ID" value="XM_066777314.1"/>
</dbReference>
<dbReference type="EMBL" id="JAJVCZ030000005">
    <property type="protein sequence ID" value="KAL0260127.1"/>
    <property type="molecule type" value="Genomic_DNA"/>
</dbReference>